<reference evidence="14" key="1">
    <citation type="submission" date="2021-06" db="EMBL/GenBank/DDBJ databases">
        <authorList>
            <person name="Nardi T."/>
            <person name="Nardi T."/>
        </authorList>
    </citation>
    <scope>NUCLEOTIDE SEQUENCE</scope>
</reference>
<evidence type="ECO:0000256" key="6">
    <source>
        <dbReference type="ARBA" id="ARBA00022722"/>
    </source>
</evidence>
<organism evidence="14 15">
    <name type="scientific">Hyalomma marginatum</name>
    <dbReference type="NCBI Taxonomy" id="34627"/>
    <lineage>
        <taxon>Eukaryota</taxon>
        <taxon>Metazoa</taxon>
        <taxon>Ecdysozoa</taxon>
        <taxon>Arthropoda</taxon>
        <taxon>Chelicerata</taxon>
        <taxon>Arachnida</taxon>
        <taxon>Acari</taxon>
        <taxon>Parasitiformes</taxon>
        <taxon>Ixodida</taxon>
        <taxon>Ixodoidea</taxon>
        <taxon>Ixodidae</taxon>
        <taxon>Hyalomminae</taxon>
        <taxon>Hyalomma</taxon>
    </lineage>
</organism>
<gene>
    <name evidence="14" type="ORF">MHYMCMPASI_00020</name>
</gene>
<protein>
    <recommendedName>
        <fullName evidence="12">Ribonuclease</fullName>
        <ecNumber evidence="12">3.1.26.4</ecNumber>
    </recommendedName>
</protein>
<dbReference type="GO" id="GO:0046872">
    <property type="term" value="F:metal ion binding"/>
    <property type="evidence" value="ECO:0007669"/>
    <property type="project" value="UniProtKB-KW"/>
</dbReference>
<comment type="cofactor">
    <cofactor evidence="11">
        <name>Mn(2+)</name>
        <dbReference type="ChEBI" id="CHEBI:29035"/>
    </cofactor>
    <cofactor evidence="11">
        <name>Mg(2+)</name>
        <dbReference type="ChEBI" id="CHEBI:18420"/>
    </cofactor>
    <text evidence="11">Manganese or magnesium. Binds 1 divalent metal ion per monomer in the absence of substrate. May bind a second metal ion after substrate binding.</text>
</comment>
<dbReference type="InterPro" id="IPR001352">
    <property type="entry name" value="RNase_HII/HIII"/>
</dbReference>
<feature type="binding site" evidence="11">
    <location>
        <position position="11"/>
    </location>
    <ligand>
        <name>a divalent metal cation</name>
        <dbReference type="ChEBI" id="CHEBI:60240"/>
    </ligand>
</feature>
<dbReference type="GO" id="GO:0003723">
    <property type="term" value="F:RNA binding"/>
    <property type="evidence" value="ECO:0007669"/>
    <property type="project" value="UniProtKB-UniRule"/>
</dbReference>
<proteinExistence type="inferred from homology"/>
<feature type="binding site" evidence="11">
    <location>
        <position position="12"/>
    </location>
    <ligand>
        <name>a divalent metal cation</name>
        <dbReference type="ChEBI" id="CHEBI:60240"/>
    </ligand>
</feature>
<evidence type="ECO:0000256" key="5">
    <source>
        <dbReference type="ARBA" id="ARBA00022490"/>
    </source>
</evidence>
<comment type="cofactor">
    <cofactor evidence="2">
        <name>Mg(2+)</name>
        <dbReference type="ChEBI" id="CHEBI:18420"/>
    </cofactor>
</comment>
<comment type="similarity">
    <text evidence="4 12">Belongs to the RNase HII family.</text>
</comment>
<dbReference type="NCBIfam" id="NF000595">
    <property type="entry name" value="PRK00015.1-3"/>
    <property type="match status" value="1"/>
</dbReference>
<dbReference type="GO" id="GO:0006298">
    <property type="term" value="P:mismatch repair"/>
    <property type="evidence" value="ECO:0007669"/>
    <property type="project" value="TreeGrafter"/>
</dbReference>
<evidence type="ECO:0000313" key="15">
    <source>
        <dbReference type="Proteomes" id="UP000837675"/>
    </source>
</evidence>
<evidence type="ECO:0000313" key="14">
    <source>
        <dbReference type="EMBL" id="CAG7588653.1"/>
    </source>
</evidence>
<feature type="domain" description="RNase H type-2" evidence="13">
    <location>
        <begin position="5"/>
        <end position="193"/>
    </location>
</feature>
<dbReference type="PANTHER" id="PTHR10954">
    <property type="entry name" value="RIBONUCLEASE H2 SUBUNIT A"/>
    <property type="match status" value="1"/>
</dbReference>
<keyword evidence="5" id="KW-0963">Cytoplasm</keyword>
<dbReference type="CDD" id="cd07182">
    <property type="entry name" value="RNase_HII_bacteria_HII_like"/>
    <property type="match status" value="1"/>
</dbReference>
<evidence type="ECO:0000256" key="10">
    <source>
        <dbReference type="ARBA" id="ARBA00023211"/>
    </source>
</evidence>
<keyword evidence="9 11" id="KW-0378">Hydrolase</keyword>
<dbReference type="InterPro" id="IPR012337">
    <property type="entry name" value="RNaseH-like_sf"/>
</dbReference>
<evidence type="ECO:0000256" key="7">
    <source>
        <dbReference type="ARBA" id="ARBA00022723"/>
    </source>
</evidence>
<dbReference type="PANTHER" id="PTHR10954:SF18">
    <property type="entry name" value="RIBONUCLEASE HII"/>
    <property type="match status" value="1"/>
</dbReference>
<dbReference type="EC" id="3.1.26.4" evidence="12"/>
<comment type="caution">
    <text evidence="14">The sequence shown here is derived from an EMBL/GenBank/DDBJ whole genome shotgun (WGS) entry which is preliminary data.</text>
</comment>
<evidence type="ECO:0000259" key="13">
    <source>
        <dbReference type="PROSITE" id="PS51975"/>
    </source>
</evidence>
<dbReference type="GO" id="GO:0005737">
    <property type="term" value="C:cytoplasm"/>
    <property type="evidence" value="ECO:0007669"/>
    <property type="project" value="UniProtKB-SubCell"/>
</dbReference>
<keyword evidence="7 11" id="KW-0479">Metal-binding</keyword>
<name>A0A8S4BZF9_9ACAR</name>
<evidence type="ECO:0000256" key="9">
    <source>
        <dbReference type="ARBA" id="ARBA00022801"/>
    </source>
</evidence>
<evidence type="ECO:0000256" key="11">
    <source>
        <dbReference type="PROSITE-ProRule" id="PRU01319"/>
    </source>
</evidence>
<dbReference type="AlphaFoldDB" id="A0A8S4BZF9"/>
<evidence type="ECO:0000256" key="1">
    <source>
        <dbReference type="ARBA" id="ARBA00000077"/>
    </source>
</evidence>
<dbReference type="Proteomes" id="UP000837675">
    <property type="component" value="Unassembled WGS sequence"/>
</dbReference>
<keyword evidence="6 11" id="KW-0540">Nuclease</keyword>
<keyword evidence="8 11" id="KW-0255">Endonuclease</keyword>
<dbReference type="Pfam" id="PF01351">
    <property type="entry name" value="RNase_HII"/>
    <property type="match status" value="1"/>
</dbReference>
<dbReference type="PROSITE" id="PS51975">
    <property type="entry name" value="RNASE_H_2"/>
    <property type="match status" value="1"/>
</dbReference>
<comment type="subcellular location">
    <subcellularLocation>
        <location evidence="3">Cytoplasm</location>
    </subcellularLocation>
</comment>
<dbReference type="GO" id="GO:0004523">
    <property type="term" value="F:RNA-DNA hybrid ribonuclease activity"/>
    <property type="evidence" value="ECO:0007669"/>
    <property type="project" value="UniProtKB-UniRule"/>
</dbReference>
<evidence type="ECO:0000256" key="12">
    <source>
        <dbReference type="RuleBase" id="RU003515"/>
    </source>
</evidence>
<keyword evidence="15" id="KW-1185">Reference proteome</keyword>
<evidence type="ECO:0000256" key="2">
    <source>
        <dbReference type="ARBA" id="ARBA00001946"/>
    </source>
</evidence>
<evidence type="ECO:0000256" key="8">
    <source>
        <dbReference type="ARBA" id="ARBA00022759"/>
    </source>
</evidence>
<accession>A0A8S4BZF9</accession>
<dbReference type="GO" id="GO:0043137">
    <property type="term" value="P:DNA replication, removal of RNA primer"/>
    <property type="evidence" value="ECO:0007669"/>
    <property type="project" value="TreeGrafter"/>
</dbReference>
<evidence type="ECO:0000256" key="3">
    <source>
        <dbReference type="ARBA" id="ARBA00004496"/>
    </source>
</evidence>
<dbReference type="InterPro" id="IPR024567">
    <property type="entry name" value="RNase_HII/HIII_dom"/>
</dbReference>
<feature type="binding site" evidence="11">
    <location>
        <position position="102"/>
    </location>
    <ligand>
        <name>a divalent metal cation</name>
        <dbReference type="ChEBI" id="CHEBI:60240"/>
    </ligand>
</feature>
<evidence type="ECO:0000256" key="4">
    <source>
        <dbReference type="ARBA" id="ARBA00007383"/>
    </source>
</evidence>
<dbReference type="Gene3D" id="3.30.420.10">
    <property type="entry name" value="Ribonuclease H-like superfamily/Ribonuclease H"/>
    <property type="match status" value="1"/>
</dbReference>
<comment type="function">
    <text evidence="12">Endonuclease that specifically degrades the RNA of RNA-DNA hybrids.</text>
</comment>
<comment type="catalytic activity">
    <reaction evidence="1 11 12">
        <text>Endonucleolytic cleavage to 5'-phosphomonoester.</text>
        <dbReference type="EC" id="3.1.26.4"/>
    </reaction>
</comment>
<dbReference type="SUPFAM" id="SSF53098">
    <property type="entry name" value="Ribonuclease H-like"/>
    <property type="match status" value="1"/>
</dbReference>
<keyword evidence="10" id="KW-0464">Manganese</keyword>
<dbReference type="InterPro" id="IPR022898">
    <property type="entry name" value="RNase_HII"/>
</dbReference>
<dbReference type="GO" id="GO:0032299">
    <property type="term" value="C:ribonuclease H2 complex"/>
    <property type="evidence" value="ECO:0007669"/>
    <property type="project" value="TreeGrafter"/>
</dbReference>
<dbReference type="EMBL" id="CAJVAF010000007">
    <property type="protein sequence ID" value="CAG7588653.1"/>
    <property type="molecule type" value="Genomic_DNA"/>
</dbReference>
<dbReference type="InterPro" id="IPR036397">
    <property type="entry name" value="RNaseH_sf"/>
</dbReference>
<sequence>MTDKKIILGVDEVGRGPLAGPVVAAAVILLDGHENILIKDSKKIPKNKINSIAGEIKKSSAYAIGIASVAEINELNILQATMLAMRRAIAGIKKNYHLIRIDGNQNPLKESIELGKTVELLIDGDAICRSIAGASIIAKSYRDNLMKELHYQYPYYCWHENKGYGTKNHIKAIRDHGISNLHRDLFCRKFIVN</sequence>